<gene>
    <name evidence="2" type="ORF">AV530_006536</name>
</gene>
<accession>A0A1V4KGR8</accession>
<dbReference type="AlphaFoldDB" id="A0A1V4KGR8"/>
<sequence>MGFWGLRAVEPQASFSLVVFSSGTQHELWLSACICPQSKTGKCPASKLSQAPQVLSGPVPAGTASP</sequence>
<evidence type="ECO:0000313" key="3">
    <source>
        <dbReference type="Proteomes" id="UP000190648"/>
    </source>
</evidence>
<organism evidence="2 3">
    <name type="scientific">Patagioenas fasciata monilis</name>
    <dbReference type="NCBI Taxonomy" id="372326"/>
    <lineage>
        <taxon>Eukaryota</taxon>
        <taxon>Metazoa</taxon>
        <taxon>Chordata</taxon>
        <taxon>Craniata</taxon>
        <taxon>Vertebrata</taxon>
        <taxon>Euteleostomi</taxon>
        <taxon>Archelosauria</taxon>
        <taxon>Archosauria</taxon>
        <taxon>Dinosauria</taxon>
        <taxon>Saurischia</taxon>
        <taxon>Theropoda</taxon>
        <taxon>Coelurosauria</taxon>
        <taxon>Aves</taxon>
        <taxon>Neognathae</taxon>
        <taxon>Neoaves</taxon>
        <taxon>Columbimorphae</taxon>
        <taxon>Columbiformes</taxon>
        <taxon>Columbidae</taxon>
        <taxon>Patagioenas</taxon>
    </lineage>
</organism>
<comment type="caution">
    <text evidence="2">The sequence shown here is derived from an EMBL/GenBank/DDBJ whole genome shotgun (WGS) entry which is preliminary data.</text>
</comment>
<keyword evidence="3" id="KW-1185">Reference proteome</keyword>
<evidence type="ECO:0000313" key="2">
    <source>
        <dbReference type="EMBL" id="OPJ83680.1"/>
    </source>
</evidence>
<reference evidence="2 3" key="1">
    <citation type="submission" date="2016-02" db="EMBL/GenBank/DDBJ databases">
        <title>Band-tailed pigeon sequencing and assembly.</title>
        <authorList>
            <person name="Soares A.E."/>
            <person name="Novak B.J."/>
            <person name="Rice E.S."/>
            <person name="O'Connell B."/>
            <person name="Chang D."/>
            <person name="Weber S."/>
            <person name="Shapiro B."/>
        </authorList>
    </citation>
    <scope>NUCLEOTIDE SEQUENCE [LARGE SCALE GENOMIC DNA]</scope>
    <source>
        <strain evidence="2">BTP2013</strain>
        <tissue evidence="2">Blood</tissue>
    </source>
</reference>
<dbReference type="EMBL" id="LSYS01003169">
    <property type="protein sequence ID" value="OPJ83680.1"/>
    <property type="molecule type" value="Genomic_DNA"/>
</dbReference>
<evidence type="ECO:0000256" key="1">
    <source>
        <dbReference type="SAM" id="MobiDB-lite"/>
    </source>
</evidence>
<dbReference type="Proteomes" id="UP000190648">
    <property type="component" value="Unassembled WGS sequence"/>
</dbReference>
<protein>
    <submittedName>
        <fullName evidence="2">Uncharacterized protein</fullName>
    </submittedName>
</protein>
<proteinExistence type="predicted"/>
<name>A0A1V4KGR8_PATFA</name>
<feature type="region of interest" description="Disordered" evidence="1">
    <location>
        <begin position="40"/>
        <end position="66"/>
    </location>
</feature>